<dbReference type="EMBL" id="LNFP01000863">
    <property type="protein sequence ID" value="KUF89082.1"/>
    <property type="molecule type" value="Genomic_DNA"/>
</dbReference>
<dbReference type="InterPro" id="IPR012334">
    <property type="entry name" value="Pectin_lyas_fold"/>
</dbReference>
<proteinExistence type="predicted"/>
<organism evidence="4 5">
    <name type="scientific">Phytophthora nicotianae</name>
    <name type="common">Potato buckeye rot agent</name>
    <name type="synonym">Phytophthora parasitica</name>
    <dbReference type="NCBI Taxonomy" id="4792"/>
    <lineage>
        <taxon>Eukaryota</taxon>
        <taxon>Sar</taxon>
        <taxon>Stramenopiles</taxon>
        <taxon>Oomycota</taxon>
        <taxon>Peronosporomycetes</taxon>
        <taxon>Peronosporales</taxon>
        <taxon>Peronosporaceae</taxon>
        <taxon>Phytophthora</taxon>
    </lineage>
</organism>
<feature type="compositionally biased region" description="Polar residues" evidence="2">
    <location>
        <begin position="304"/>
        <end position="315"/>
    </location>
</feature>
<comment type="caution">
    <text evidence="4">The sequence shown here is derived from an EMBL/GenBank/DDBJ whole genome shotgun (WGS) entry which is preliminary data.</text>
</comment>
<evidence type="ECO:0000313" key="4">
    <source>
        <dbReference type="EMBL" id="KUF89082.1"/>
    </source>
</evidence>
<keyword evidence="1" id="KW-0456">Lyase</keyword>
<dbReference type="Gene3D" id="2.160.20.10">
    <property type="entry name" value="Single-stranded right-handed beta-helix, Pectin lyase-like"/>
    <property type="match status" value="2"/>
</dbReference>
<evidence type="ECO:0000256" key="1">
    <source>
        <dbReference type="ARBA" id="ARBA00023239"/>
    </source>
</evidence>
<evidence type="ECO:0000256" key="2">
    <source>
        <dbReference type="SAM" id="MobiDB-lite"/>
    </source>
</evidence>
<dbReference type="InterPro" id="IPR002022">
    <property type="entry name" value="Pec_lyase"/>
</dbReference>
<dbReference type="InterPro" id="IPR011050">
    <property type="entry name" value="Pectin_lyase_fold/virulence"/>
</dbReference>
<dbReference type="SUPFAM" id="SSF51126">
    <property type="entry name" value="Pectin lyase-like"/>
    <property type="match status" value="1"/>
</dbReference>
<sequence>MAKNNGYKSQDVIIQGGNMATTGGCTGGTKVTVKYDNAALKRMTVLGNKTIRGIGKSGVIKGKGLTLAGDNIIVQNVHITELNHHLVWGGDAIYMQGTNGGSTAMKKIWLDHIKISRVGRQFITTNKASTDSMTISNSDFDGNTDYSASCDGHHYWSFIFYGVTKFSMLNNYIHGTSGRSPKIEGNYFSNTRMPLFTGTNGALYAASSSDECSNYLGRSCAANTLTDSGSFDSRNGGTALNMIKGVSTCVNYKPDAAETTSGSQQQQQQQSSQSNESQQQSSQASDTTQQQQSSQNSDSEQQQRVQTSGSVQQESQSRKLAVQTSDLEKEWQQTTGNFGVGKLE</sequence>
<name>A0A0W8CY84_PHYNI</name>
<evidence type="ECO:0000313" key="5">
    <source>
        <dbReference type="Proteomes" id="UP000054636"/>
    </source>
</evidence>
<protein>
    <recommendedName>
        <fullName evidence="3">Pectate lyase domain-containing protein</fullName>
    </recommendedName>
</protein>
<dbReference type="AlphaFoldDB" id="A0A0W8CY84"/>
<feature type="region of interest" description="Disordered" evidence="2">
    <location>
        <begin position="254"/>
        <end position="344"/>
    </location>
</feature>
<feature type="domain" description="Pectate lyase" evidence="3">
    <location>
        <begin position="8"/>
        <end position="194"/>
    </location>
</feature>
<feature type="compositionally biased region" description="Low complexity" evidence="2">
    <location>
        <begin position="263"/>
        <end position="303"/>
    </location>
</feature>
<dbReference type="SMART" id="SM00656">
    <property type="entry name" value="Amb_all"/>
    <property type="match status" value="1"/>
</dbReference>
<dbReference type="PROSITE" id="PS51257">
    <property type="entry name" value="PROKAR_LIPOPROTEIN"/>
    <property type="match status" value="1"/>
</dbReference>
<reference evidence="4 5" key="1">
    <citation type="submission" date="2015-11" db="EMBL/GenBank/DDBJ databases">
        <title>Genomes and virulence difference between two physiological races of Phytophthora nicotianae.</title>
        <authorList>
            <person name="Liu H."/>
            <person name="Ma X."/>
            <person name="Yu H."/>
            <person name="Fang D."/>
            <person name="Li Y."/>
            <person name="Wang X."/>
            <person name="Wang W."/>
            <person name="Dong Y."/>
            <person name="Xiao B."/>
        </authorList>
    </citation>
    <scope>NUCLEOTIDE SEQUENCE [LARGE SCALE GENOMIC DNA]</scope>
    <source>
        <strain evidence="5">race 1</strain>
    </source>
</reference>
<dbReference type="GO" id="GO:0016829">
    <property type="term" value="F:lyase activity"/>
    <property type="evidence" value="ECO:0007669"/>
    <property type="project" value="UniProtKB-KW"/>
</dbReference>
<gene>
    <name evidence="4" type="ORF">AM588_10002708</name>
</gene>
<dbReference type="Proteomes" id="UP000054636">
    <property type="component" value="Unassembled WGS sequence"/>
</dbReference>
<accession>A0A0W8CY84</accession>
<evidence type="ECO:0000259" key="3">
    <source>
        <dbReference type="SMART" id="SM00656"/>
    </source>
</evidence>